<dbReference type="Pfam" id="PF06271">
    <property type="entry name" value="RDD"/>
    <property type="match status" value="1"/>
</dbReference>
<keyword evidence="2" id="KW-1003">Cell membrane</keyword>
<dbReference type="InterPro" id="IPR051791">
    <property type="entry name" value="Pra-immunoreactive"/>
</dbReference>
<dbReference type="EMBL" id="QCYH01000001">
    <property type="protein sequence ID" value="PVA12032.1"/>
    <property type="molecule type" value="Genomic_DNA"/>
</dbReference>
<comment type="caution">
    <text evidence="8">The sequence shown here is derived from an EMBL/GenBank/DDBJ whole genome shotgun (WGS) entry which is preliminary data.</text>
</comment>
<dbReference type="Proteomes" id="UP000244446">
    <property type="component" value="Unassembled WGS sequence"/>
</dbReference>
<dbReference type="PANTHER" id="PTHR36115">
    <property type="entry name" value="PROLINE-RICH ANTIGEN HOMOLOG-RELATED"/>
    <property type="match status" value="1"/>
</dbReference>
<evidence type="ECO:0000256" key="6">
    <source>
        <dbReference type="SAM" id="Phobius"/>
    </source>
</evidence>
<sequence length="148" mass="16076">MQTPPLSALPDPDAQPEFYDSIPTKRLLAWIVDSVLIGVFCVIALILTLGIGFFFLPLLMLTVGFCYRAATLARGSATWGMALMAVEVRRHDGERLDPLTALLHTLGYSVSMAFVLPQVVSVLLMLLSGRAQGLTDFVLGTAVINRRA</sequence>
<feature type="transmembrane region" description="Helical" evidence="6">
    <location>
        <begin position="27"/>
        <end position="58"/>
    </location>
</feature>
<evidence type="ECO:0000313" key="9">
    <source>
        <dbReference type="Proteomes" id="UP000244446"/>
    </source>
</evidence>
<dbReference type="GO" id="GO:0005886">
    <property type="term" value="C:plasma membrane"/>
    <property type="evidence" value="ECO:0007669"/>
    <property type="project" value="UniProtKB-SubCell"/>
</dbReference>
<protein>
    <recommendedName>
        <fullName evidence="7">RDD domain-containing protein</fullName>
    </recommendedName>
</protein>
<keyword evidence="4 6" id="KW-1133">Transmembrane helix</keyword>
<dbReference type="InterPro" id="IPR010432">
    <property type="entry name" value="RDD"/>
</dbReference>
<proteinExistence type="predicted"/>
<accession>A0A2T7GC88</accession>
<gene>
    <name evidence="8" type="ORF">DC366_00435</name>
</gene>
<evidence type="ECO:0000256" key="5">
    <source>
        <dbReference type="ARBA" id="ARBA00023136"/>
    </source>
</evidence>
<evidence type="ECO:0000256" key="2">
    <source>
        <dbReference type="ARBA" id="ARBA00022475"/>
    </source>
</evidence>
<evidence type="ECO:0000256" key="3">
    <source>
        <dbReference type="ARBA" id="ARBA00022692"/>
    </source>
</evidence>
<keyword evidence="9" id="KW-1185">Reference proteome</keyword>
<feature type="transmembrane region" description="Helical" evidence="6">
    <location>
        <begin position="65"/>
        <end position="86"/>
    </location>
</feature>
<evidence type="ECO:0000259" key="7">
    <source>
        <dbReference type="Pfam" id="PF06271"/>
    </source>
</evidence>
<dbReference type="OrthoDB" id="7270324at2"/>
<keyword evidence="5 6" id="KW-0472">Membrane</keyword>
<organism evidence="8 9">
    <name type="scientific">Pelagivirga sediminicola</name>
    <dbReference type="NCBI Taxonomy" id="2170575"/>
    <lineage>
        <taxon>Bacteria</taxon>
        <taxon>Pseudomonadati</taxon>
        <taxon>Pseudomonadota</taxon>
        <taxon>Alphaproteobacteria</taxon>
        <taxon>Rhodobacterales</taxon>
        <taxon>Paracoccaceae</taxon>
        <taxon>Pelagivirga</taxon>
    </lineage>
</organism>
<name>A0A2T7GC88_9RHOB</name>
<evidence type="ECO:0000256" key="4">
    <source>
        <dbReference type="ARBA" id="ARBA00022989"/>
    </source>
</evidence>
<evidence type="ECO:0000256" key="1">
    <source>
        <dbReference type="ARBA" id="ARBA00004651"/>
    </source>
</evidence>
<feature type="domain" description="RDD" evidence="7">
    <location>
        <begin position="24"/>
        <end position="139"/>
    </location>
</feature>
<reference evidence="8 9" key="1">
    <citation type="submission" date="2018-04" db="EMBL/GenBank/DDBJ databases">
        <title>Pelagivirga bohaiensis gen. nov., sp. nov., a bacterium isolated from the Bohai Sea.</title>
        <authorList>
            <person name="Ji X."/>
        </authorList>
    </citation>
    <scope>NUCLEOTIDE SEQUENCE [LARGE SCALE GENOMIC DNA]</scope>
    <source>
        <strain evidence="8 9">BH-SD19</strain>
    </source>
</reference>
<dbReference type="AlphaFoldDB" id="A0A2T7GC88"/>
<keyword evidence="3 6" id="KW-0812">Transmembrane</keyword>
<evidence type="ECO:0000313" key="8">
    <source>
        <dbReference type="EMBL" id="PVA12032.1"/>
    </source>
</evidence>
<comment type="subcellular location">
    <subcellularLocation>
        <location evidence="1">Cell membrane</location>
        <topology evidence="1">Multi-pass membrane protein</topology>
    </subcellularLocation>
</comment>
<feature type="transmembrane region" description="Helical" evidence="6">
    <location>
        <begin position="106"/>
        <end position="127"/>
    </location>
</feature>